<organism evidence="12">
    <name type="scientific">freshwater metagenome</name>
    <dbReference type="NCBI Taxonomy" id="449393"/>
    <lineage>
        <taxon>unclassified sequences</taxon>
        <taxon>metagenomes</taxon>
        <taxon>ecological metagenomes</taxon>
    </lineage>
</organism>
<dbReference type="Pfam" id="PF02163">
    <property type="entry name" value="Peptidase_M50"/>
    <property type="match status" value="1"/>
</dbReference>
<keyword evidence="5" id="KW-0378">Hydrolase</keyword>
<evidence type="ECO:0000256" key="2">
    <source>
        <dbReference type="ARBA" id="ARBA00004141"/>
    </source>
</evidence>
<evidence type="ECO:0000256" key="4">
    <source>
        <dbReference type="ARBA" id="ARBA00022692"/>
    </source>
</evidence>
<proteinExistence type="predicted"/>
<dbReference type="EMBL" id="CAEZTV010000048">
    <property type="protein sequence ID" value="CAB4579122.1"/>
    <property type="molecule type" value="Genomic_DNA"/>
</dbReference>
<reference evidence="12" key="1">
    <citation type="submission" date="2020-05" db="EMBL/GenBank/DDBJ databases">
        <authorList>
            <person name="Chiriac C."/>
            <person name="Salcher M."/>
            <person name="Ghai R."/>
            <person name="Kavagutti S V."/>
        </authorList>
    </citation>
    <scope>NUCLEOTIDE SEQUENCE</scope>
</reference>
<keyword evidence="3" id="KW-0645">Protease</keyword>
<feature type="domain" description="PDZ" evidence="11">
    <location>
        <begin position="120"/>
        <end position="200"/>
    </location>
</feature>
<evidence type="ECO:0000256" key="8">
    <source>
        <dbReference type="ARBA" id="ARBA00023049"/>
    </source>
</evidence>
<keyword evidence="4 10" id="KW-0812">Transmembrane</keyword>
<keyword evidence="6" id="KW-0862">Zinc</keyword>
<dbReference type="InterPro" id="IPR008915">
    <property type="entry name" value="Peptidase_M50"/>
</dbReference>
<evidence type="ECO:0000259" key="11">
    <source>
        <dbReference type="SMART" id="SM00228"/>
    </source>
</evidence>
<comment type="cofactor">
    <cofactor evidence="1">
        <name>Zn(2+)</name>
        <dbReference type="ChEBI" id="CHEBI:29105"/>
    </cofactor>
</comment>
<feature type="transmembrane region" description="Helical" evidence="10">
    <location>
        <begin position="307"/>
        <end position="327"/>
    </location>
</feature>
<dbReference type="PANTHER" id="PTHR42837">
    <property type="entry name" value="REGULATOR OF SIGMA-E PROTEASE RSEP"/>
    <property type="match status" value="1"/>
</dbReference>
<sequence length="397" mass="42248">MLSLLGILAFVAALLISVMIHEAGHYLTAKKFGMKVTEFFLGFGKKIWSTQRGETEFGIKAIPAGGYCRIVGMSPREELAPADAHRAFIKGTITQRLIVLGAGSFLHFAIGFVLLLTLFGAVGVTSVTNQVKEVSQCVPQTATEVCSSTSTPSPAKNAGLIAGDKVVKIDGQSFELWSDAVTVIRASAGKPVNLLIDRNGDQLQIQLTPATRMVDGQPIGVIGVINEVGTIRFNPIAATQRSFSFTGQILQNSVTALLTLPTKIPDLLAQTFGTSERDPEGLVGVVGVARVSGETASTDKLTVNEKIATFILIVASLNIFVGMFNLLPLLPLDGGHMAVAIADGFRNFIAKRRGLPKPAPIDVERLTPITMVVFVLMAGLSIVLLAADIFNPIRLNL</sequence>
<comment type="subcellular location">
    <subcellularLocation>
        <location evidence="2">Membrane</location>
        <topology evidence="2">Multi-pass membrane protein</topology>
    </subcellularLocation>
</comment>
<dbReference type="GO" id="GO:0016020">
    <property type="term" value="C:membrane"/>
    <property type="evidence" value="ECO:0007669"/>
    <property type="project" value="UniProtKB-SubCell"/>
</dbReference>
<dbReference type="CDD" id="cd06163">
    <property type="entry name" value="S2P-M50_PDZ_RseP-like"/>
    <property type="match status" value="1"/>
</dbReference>
<keyword evidence="8" id="KW-0482">Metalloprotease</keyword>
<dbReference type="SUPFAM" id="SSF50156">
    <property type="entry name" value="PDZ domain-like"/>
    <property type="match status" value="1"/>
</dbReference>
<dbReference type="CDD" id="cd23081">
    <property type="entry name" value="cpPDZ_EcRseP-like"/>
    <property type="match status" value="1"/>
</dbReference>
<evidence type="ECO:0000256" key="1">
    <source>
        <dbReference type="ARBA" id="ARBA00001947"/>
    </source>
</evidence>
<name>A0A6J6ERL3_9ZZZZ</name>
<evidence type="ECO:0000313" key="12">
    <source>
        <dbReference type="EMBL" id="CAB4579122.1"/>
    </source>
</evidence>
<dbReference type="Gene3D" id="2.30.42.10">
    <property type="match status" value="1"/>
</dbReference>
<accession>A0A6J6ERL3</accession>
<evidence type="ECO:0000256" key="6">
    <source>
        <dbReference type="ARBA" id="ARBA00022833"/>
    </source>
</evidence>
<protein>
    <submittedName>
        <fullName evidence="12">Unannotated protein</fullName>
    </submittedName>
</protein>
<dbReference type="AlphaFoldDB" id="A0A6J6ERL3"/>
<dbReference type="PANTHER" id="PTHR42837:SF2">
    <property type="entry name" value="MEMBRANE METALLOPROTEASE ARASP2, CHLOROPLASTIC-RELATED"/>
    <property type="match status" value="1"/>
</dbReference>
<evidence type="ECO:0000256" key="5">
    <source>
        <dbReference type="ARBA" id="ARBA00022801"/>
    </source>
</evidence>
<evidence type="ECO:0000256" key="3">
    <source>
        <dbReference type="ARBA" id="ARBA00022670"/>
    </source>
</evidence>
<feature type="transmembrane region" description="Helical" evidence="10">
    <location>
        <begin position="366"/>
        <end position="387"/>
    </location>
</feature>
<dbReference type="Pfam" id="PF17820">
    <property type="entry name" value="PDZ_6"/>
    <property type="match status" value="1"/>
</dbReference>
<dbReference type="InterPro" id="IPR004387">
    <property type="entry name" value="Pept_M50_Zn"/>
</dbReference>
<dbReference type="InterPro" id="IPR041489">
    <property type="entry name" value="PDZ_6"/>
</dbReference>
<evidence type="ECO:0000256" key="7">
    <source>
        <dbReference type="ARBA" id="ARBA00022989"/>
    </source>
</evidence>
<dbReference type="InterPro" id="IPR001478">
    <property type="entry name" value="PDZ"/>
</dbReference>
<keyword evidence="9 10" id="KW-0472">Membrane</keyword>
<dbReference type="GO" id="GO:0004222">
    <property type="term" value="F:metalloendopeptidase activity"/>
    <property type="evidence" value="ECO:0007669"/>
    <property type="project" value="InterPro"/>
</dbReference>
<evidence type="ECO:0000256" key="9">
    <source>
        <dbReference type="ARBA" id="ARBA00023136"/>
    </source>
</evidence>
<evidence type="ECO:0000256" key="10">
    <source>
        <dbReference type="SAM" id="Phobius"/>
    </source>
</evidence>
<gene>
    <name evidence="12" type="ORF">UFOPK1747_00439</name>
</gene>
<dbReference type="SMART" id="SM00228">
    <property type="entry name" value="PDZ"/>
    <property type="match status" value="1"/>
</dbReference>
<dbReference type="InterPro" id="IPR036034">
    <property type="entry name" value="PDZ_sf"/>
</dbReference>
<dbReference type="GO" id="GO:0006508">
    <property type="term" value="P:proteolysis"/>
    <property type="evidence" value="ECO:0007669"/>
    <property type="project" value="UniProtKB-KW"/>
</dbReference>
<feature type="transmembrane region" description="Helical" evidence="10">
    <location>
        <begin position="97"/>
        <end position="122"/>
    </location>
</feature>
<keyword evidence="7 10" id="KW-1133">Transmembrane helix</keyword>